<dbReference type="InterPro" id="IPR007035">
    <property type="entry name" value="Peptidase_M55"/>
</dbReference>
<dbReference type="InterPro" id="IPR036177">
    <property type="entry name" value="Peptidase_M55_sf"/>
</dbReference>
<feature type="non-terminal residue" evidence="1">
    <location>
        <position position="86"/>
    </location>
</feature>
<dbReference type="EMBL" id="UINC01108592">
    <property type="protein sequence ID" value="SVC74819.1"/>
    <property type="molecule type" value="Genomic_DNA"/>
</dbReference>
<dbReference type="Pfam" id="PF04951">
    <property type="entry name" value="Peptidase_M55"/>
    <property type="match status" value="1"/>
</dbReference>
<reference evidence="1" key="1">
    <citation type="submission" date="2018-05" db="EMBL/GenBank/DDBJ databases">
        <authorList>
            <person name="Lanie J.A."/>
            <person name="Ng W.-L."/>
            <person name="Kazmierczak K.M."/>
            <person name="Andrzejewski T.M."/>
            <person name="Davidsen T.M."/>
            <person name="Wayne K.J."/>
            <person name="Tettelin H."/>
            <person name="Glass J.I."/>
            <person name="Rusch D."/>
            <person name="Podicherti R."/>
            <person name="Tsui H.-C.T."/>
            <person name="Winkler M.E."/>
        </authorList>
    </citation>
    <scope>NUCLEOTIDE SEQUENCE</scope>
</reference>
<accession>A0A382PN50</accession>
<protein>
    <submittedName>
        <fullName evidence="1">Uncharacterized protein</fullName>
    </submittedName>
</protein>
<name>A0A382PN50_9ZZZZ</name>
<evidence type="ECO:0000313" key="1">
    <source>
        <dbReference type="EMBL" id="SVC74819.1"/>
    </source>
</evidence>
<dbReference type="SUPFAM" id="SSF63992">
    <property type="entry name" value="Dipeptide transport protein"/>
    <property type="match status" value="1"/>
</dbReference>
<dbReference type="Gene3D" id="3.40.50.10780">
    <property type="entry name" value="Dipeptide transport protein"/>
    <property type="match status" value="1"/>
</dbReference>
<dbReference type="InterPro" id="IPR027476">
    <property type="entry name" value="DppA_N"/>
</dbReference>
<organism evidence="1">
    <name type="scientific">marine metagenome</name>
    <dbReference type="NCBI Taxonomy" id="408172"/>
    <lineage>
        <taxon>unclassified sequences</taxon>
        <taxon>metagenomes</taxon>
        <taxon>ecological metagenomes</taxon>
    </lineage>
</organism>
<dbReference type="AlphaFoldDB" id="A0A382PN50"/>
<gene>
    <name evidence="1" type="ORF">METZ01_LOCUS327673</name>
</gene>
<proteinExistence type="predicted"/>
<sequence length="86" mass="9423">MRLGYHWRFRRYSFVLVLTGLTVLCNAMLVASEIVQAPNSPLKIFISVDMEGISGIGTPKMTNGSGKDYALGRELMTEDVNAIVSA</sequence>